<feature type="chain" id="PRO_5006857247" evidence="1">
    <location>
        <begin position="36"/>
        <end position="142"/>
    </location>
</feature>
<reference evidence="3" key="1">
    <citation type="journal article" date="2016" name="Genome Announc.">
        <title>Draft genome sequences of fungus Aspergillus calidoustus.</title>
        <authorList>
            <person name="Horn F."/>
            <person name="Linde J."/>
            <person name="Mattern D.J."/>
            <person name="Walther G."/>
            <person name="Guthke R."/>
            <person name="Scherlach K."/>
            <person name="Martin K."/>
            <person name="Brakhage A.A."/>
            <person name="Petzke L."/>
            <person name="Valiante V."/>
        </authorList>
    </citation>
    <scope>NUCLEOTIDE SEQUENCE [LARGE SCALE GENOMIC DNA]</scope>
    <source>
        <strain evidence="3">SF006504</strain>
    </source>
</reference>
<evidence type="ECO:0000313" key="3">
    <source>
        <dbReference type="Proteomes" id="UP000054771"/>
    </source>
</evidence>
<keyword evidence="3" id="KW-1185">Reference proteome</keyword>
<dbReference type="EMBL" id="CDMC01000003">
    <property type="protein sequence ID" value="CEL02354.1"/>
    <property type="molecule type" value="Genomic_DNA"/>
</dbReference>
<name>A0A0U5FS44_ASPCI</name>
<protein>
    <submittedName>
        <fullName evidence="2">Uncharacterized protein</fullName>
    </submittedName>
</protein>
<dbReference type="Proteomes" id="UP000054771">
    <property type="component" value="Unassembled WGS sequence"/>
</dbReference>
<sequence length="142" mass="16083">MVIIINTVYLQSGPRHSLFLLVSIAVIFWVAEAWARVPGPDVSTSHSQPSPDALQILEPLFEIWTEREMPMVYDSIPALVWNFGSLIIIPGSEGCRFLEIRFAVLTCAIPAVVLEFQSFVHRIILGLLYTSFRRQCSVYTQE</sequence>
<evidence type="ECO:0000313" key="2">
    <source>
        <dbReference type="EMBL" id="CEL02354.1"/>
    </source>
</evidence>
<evidence type="ECO:0000256" key="1">
    <source>
        <dbReference type="SAM" id="SignalP"/>
    </source>
</evidence>
<accession>A0A0U5FS44</accession>
<gene>
    <name evidence="2" type="ORF">ASPCAL03525</name>
</gene>
<proteinExistence type="predicted"/>
<dbReference type="AlphaFoldDB" id="A0A0U5FS44"/>
<feature type="signal peptide" evidence="1">
    <location>
        <begin position="1"/>
        <end position="35"/>
    </location>
</feature>
<organism evidence="2 3">
    <name type="scientific">Aspergillus calidoustus</name>
    <dbReference type="NCBI Taxonomy" id="454130"/>
    <lineage>
        <taxon>Eukaryota</taxon>
        <taxon>Fungi</taxon>
        <taxon>Dikarya</taxon>
        <taxon>Ascomycota</taxon>
        <taxon>Pezizomycotina</taxon>
        <taxon>Eurotiomycetes</taxon>
        <taxon>Eurotiomycetidae</taxon>
        <taxon>Eurotiales</taxon>
        <taxon>Aspergillaceae</taxon>
        <taxon>Aspergillus</taxon>
        <taxon>Aspergillus subgen. Nidulantes</taxon>
    </lineage>
</organism>
<keyword evidence="1" id="KW-0732">Signal</keyword>